<dbReference type="AlphaFoldDB" id="A0A840R7Q8"/>
<sequence>MVTRVRQDVNKLPQWDPTLLWYAKAVAEMQTRPFNDPTSWRYQAAIHGYQRDQDPFASDSDTLPSAADQRTFWSQCQHSSWFFLPWHRMYLMCFEAMVAATVVKLGGPAGWSLPYWNYSDTSNPGARRLPAAFFLPTLPDGSANALNVSARAPNDNGDIGMTPAEVDIRCLADALFTGIADGGHPGFGGPKTGFNHGNGPTGALEKTPHGDVHVAVGGDSGLMSAFETAALDPIFWLHHANIDRLWQVWLNRLSSHKNPADTTWLSASNAKFQFHDASGQVQTYTPAQMLDTTNTLLGYQYEDTSDPLATGAPVSIHAAVGGPMGAVVQQPAELAGGTSAAHALANAPTTAQVPLQAGAASVRGAALTSAPVARVYLNLENITGSGRPGGYGVYLNVADAANPPAQSDPGFAGTLPMFGVQAASGSDLLHQGSGLTYVLDVTHVVEHLKAAGTWDAHNLRVTFAPLRAGQKAPDLQVGRISLYYGD</sequence>
<proteinExistence type="predicted"/>
<keyword evidence="2" id="KW-0186">Copper</keyword>
<evidence type="ECO:0000313" key="5">
    <source>
        <dbReference type="EMBL" id="MBB5189359.1"/>
    </source>
</evidence>
<keyword evidence="5" id="KW-0560">Oxidoreductase</keyword>
<evidence type="ECO:0000256" key="2">
    <source>
        <dbReference type="ARBA" id="ARBA00023008"/>
    </source>
</evidence>
<comment type="caution">
    <text evidence="5">The sequence shown here is derived from an EMBL/GenBank/DDBJ whole genome shotgun (WGS) entry which is preliminary data.</text>
</comment>
<dbReference type="PANTHER" id="PTHR11474">
    <property type="entry name" value="TYROSINASE FAMILY MEMBER"/>
    <property type="match status" value="1"/>
</dbReference>
<name>A0A840R7Q8_9NEIS</name>
<dbReference type="PRINTS" id="PR00092">
    <property type="entry name" value="TYROSINASE"/>
</dbReference>
<keyword evidence="1" id="KW-0479">Metal-binding</keyword>
<reference evidence="5 6" key="1">
    <citation type="submission" date="2020-08" db="EMBL/GenBank/DDBJ databases">
        <title>Genomic Encyclopedia of Type Strains, Phase IV (KMG-IV): sequencing the most valuable type-strain genomes for metagenomic binning, comparative biology and taxonomic classification.</title>
        <authorList>
            <person name="Goeker M."/>
        </authorList>
    </citation>
    <scope>NUCLEOTIDE SEQUENCE [LARGE SCALE GENOMIC DNA]</scope>
    <source>
        <strain evidence="5 6">DSM 18233</strain>
    </source>
</reference>
<dbReference type="Pfam" id="PF25271">
    <property type="entry name" value="DUF7868"/>
    <property type="match status" value="1"/>
</dbReference>
<dbReference type="EMBL" id="JACHHN010000001">
    <property type="protein sequence ID" value="MBB5189359.1"/>
    <property type="molecule type" value="Genomic_DNA"/>
</dbReference>
<evidence type="ECO:0000313" key="6">
    <source>
        <dbReference type="Proteomes" id="UP000543030"/>
    </source>
</evidence>
<dbReference type="GO" id="GO:0046872">
    <property type="term" value="F:metal ion binding"/>
    <property type="evidence" value="ECO:0007669"/>
    <property type="project" value="UniProtKB-KW"/>
</dbReference>
<accession>A0A840R7Q8</accession>
<organism evidence="5 6">
    <name type="scientific">Silvimonas terrae</name>
    <dbReference type="NCBI Taxonomy" id="300266"/>
    <lineage>
        <taxon>Bacteria</taxon>
        <taxon>Pseudomonadati</taxon>
        <taxon>Pseudomonadota</taxon>
        <taxon>Betaproteobacteria</taxon>
        <taxon>Neisseriales</taxon>
        <taxon>Chitinibacteraceae</taxon>
        <taxon>Silvimonas</taxon>
    </lineage>
</organism>
<dbReference type="EC" id="1.14.18.1" evidence="5"/>
<dbReference type="RefSeq" id="WP_184096408.1">
    <property type="nucleotide sequence ID" value="NZ_JACHHN010000001.1"/>
</dbReference>
<dbReference type="InterPro" id="IPR008922">
    <property type="entry name" value="Di-copper_centre_dom_sf"/>
</dbReference>
<dbReference type="InterPro" id="IPR050316">
    <property type="entry name" value="Tyrosinase/Hemocyanin"/>
</dbReference>
<dbReference type="InterPro" id="IPR002227">
    <property type="entry name" value="Tyrosinase_Cu-bd"/>
</dbReference>
<dbReference type="Gene3D" id="1.10.1280.10">
    <property type="entry name" value="Di-copper center containing domain from catechol oxidase"/>
    <property type="match status" value="1"/>
</dbReference>
<dbReference type="GO" id="GO:0004503">
    <property type="term" value="F:tyrosinase activity"/>
    <property type="evidence" value="ECO:0007669"/>
    <property type="project" value="UniProtKB-EC"/>
</dbReference>
<keyword evidence="6" id="KW-1185">Reference proteome</keyword>
<gene>
    <name evidence="5" type="ORF">HNQ50_000069</name>
</gene>
<evidence type="ECO:0000256" key="1">
    <source>
        <dbReference type="ARBA" id="ARBA00022723"/>
    </source>
</evidence>
<dbReference type="Pfam" id="PF00264">
    <property type="entry name" value="Tyrosinase"/>
    <property type="match status" value="2"/>
</dbReference>
<feature type="domain" description="Tyrosinase copper-binding" evidence="4">
    <location>
        <begin position="232"/>
        <end position="243"/>
    </location>
</feature>
<feature type="domain" description="Tyrosinase copper-binding" evidence="3">
    <location>
        <begin position="78"/>
        <end position="95"/>
    </location>
</feature>
<dbReference type="PROSITE" id="PS00497">
    <property type="entry name" value="TYROSINASE_1"/>
    <property type="match status" value="1"/>
</dbReference>
<evidence type="ECO:0000259" key="4">
    <source>
        <dbReference type="PROSITE" id="PS00498"/>
    </source>
</evidence>
<dbReference type="SUPFAM" id="SSF48056">
    <property type="entry name" value="Di-copper centre-containing domain"/>
    <property type="match status" value="1"/>
</dbReference>
<evidence type="ECO:0000259" key="3">
    <source>
        <dbReference type="PROSITE" id="PS00497"/>
    </source>
</evidence>
<dbReference type="PROSITE" id="PS00498">
    <property type="entry name" value="TYROSINASE_2"/>
    <property type="match status" value="1"/>
</dbReference>
<dbReference type="PANTHER" id="PTHR11474:SF76">
    <property type="entry name" value="SHKT DOMAIN-CONTAINING PROTEIN"/>
    <property type="match status" value="1"/>
</dbReference>
<protein>
    <submittedName>
        <fullName evidence="5">Tyrosinase</fullName>
        <ecNumber evidence="5">1.14.18.1</ecNumber>
    </submittedName>
</protein>
<dbReference type="Proteomes" id="UP000543030">
    <property type="component" value="Unassembled WGS sequence"/>
</dbReference>
<dbReference type="InterPro" id="IPR057190">
    <property type="entry name" value="DUF7868"/>
</dbReference>